<evidence type="ECO:0008006" key="4">
    <source>
        <dbReference type="Google" id="ProtNLM"/>
    </source>
</evidence>
<feature type="transmembrane region" description="Helical" evidence="1">
    <location>
        <begin position="271"/>
        <end position="291"/>
    </location>
</feature>
<name>A0ABP8ZAX5_9ACTN</name>
<feature type="transmembrane region" description="Helical" evidence="1">
    <location>
        <begin position="303"/>
        <end position="326"/>
    </location>
</feature>
<protein>
    <recommendedName>
        <fullName evidence="4">Transmembrane protein</fullName>
    </recommendedName>
</protein>
<accession>A0ABP8ZAX5</accession>
<dbReference type="RefSeq" id="WP_246992746.1">
    <property type="nucleotide sequence ID" value="NZ_BAABIE010000010.1"/>
</dbReference>
<reference evidence="3" key="1">
    <citation type="journal article" date="2019" name="Int. J. Syst. Evol. Microbiol.">
        <title>The Global Catalogue of Microorganisms (GCM) 10K type strain sequencing project: providing services to taxonomists for standard genome sequencing and annotation.</title>
        <authorList>
            <consortium name="The Broad Institute Genomics Platform"/>
            <consortium name="The Broad Institute Genome Sequencing Center for Infectious Disease"/>
            <person name="Wu L."/>
            <person name="Ma J."/>
        </authorList>
    </citation>
    <scope>NUCLEOTIDE SEQUENCE [LARGE SCALE GENOMIC DNA]</scope>
    <source>
        <strain evidence="3">JCM 18077</strain>
    </source>
</reference>
<feature type="transmembrane region" description="Helical" evidence="1">
    <location>
        <begin position="110"/>
        <end position="128"/>
    </location>
</feature>
<keyword evidence="3" id="KW-1185">Reference proteome</keyword>
<feature type="transmembrane region" description="Helical" evidence="1">
    <location>
        <begin position="140"/>
        <end position="158"/>
    </location>
</feature>
<feature type="transmembrane region" description="Helical" evidence="1">
    <location>
        <begin position="526"/>
        <end position="551"/>
    </location>
</feature>
<feature type="transmembrane region" description="Helical" evidence="1">
    <location>
        <begin position="164"/>
        <end position="189"/>
    </location>
</feature>
<keyword evidence="1" id="KW-0472">Membrane</keyword>
<gene>
    <name evidence="2" type="ORF">GCM10023217_22970</name>
</gene>
<proteinExistence type="predicted"/>
<dbReference type="EMBL" id="BAABIE010000010">
    <property type="protein sequence ID" value="GAA4751669.1"/>
    <property type="molecule type" value="Genomic_DNA"/>
</dbReference>
<evidence type="ECO:0000313" key="2">
    <source>
        <dbReference type="EMBL" id="GAA4751669.1"/>
    </source>
</evidence>
<comment type="caution">
    <text evidence="2">The sequence shown here is derived from an EMBL/GenBank/DDBJ whole genome shotgun (WGS) entry which is preliminary data.</text>
</comment>
<organism evidence="2 3">
    <name type="scientific">Gordonia alkaliphila</name>
    <dbReference type="NCBI Taxonomy" id="1053547"/>
    <lineage>
        <taxon>Bacteria</taxon>
        <taxon>Bacillati</taxon>
        <taxon>Actinomycetota</taxon>
        <taxon>Actinomycetes</taxon>
        <taxon>Mycobacteriales</taxon>
        <taxon>Gordoniaceae</taxon>
        <taxon>Gordonia</taxon>
    </lineage>
</organism>
<feature type="transmembrane region" description="Helical" evidence="1">
    <location>
        <begin position="83"/>
        <end position="104"/>
    </location>
</feature>
<evidence type="ECO:0000256" key="1">
    <source>
        <dbReference type="SAM" id="Phobius"/>
    </source>
</evidence>
<feature type="transmembrane region" description="Helical" evidence="1">
    <location>
        <begin position="372"/>
        <end position="393"/>
    </location>
</feature>
<keyword evidence="1" id="KW-1133">Transmembrane helix</keyword>
<feature type="transmembrane region" description="Helical" evidence="1">
    <location>
        <begin position="346"/>
        <end position="365"/>
    </location>
</feature>
<dbReference type="Proteomes" id="UP001500822">
    <property type="component" value="Unassembled WGS sequence"/>
</dbReference>
<sequence>MSDRSGSAALPVRPALPAAVTSLILTGAICAPLFGGYLLHRDAVAVPRTPLTAAALGIDGAPPRAVPQDGVLAVASQVVDGGFLVAAVIALALFAAGLGAGLLAQRLLPWAGTAGAVAATGVAIWNPFVAERLLQGHWSLLTGYAALPWIVLAVQELLRPARWAVLAGLLAVAGFTPTGSLLGLVVAAVALAATALARRPLAWLGLLGLWLVTALPWLVASTYSTGATDPVDGAAAFAARAEPLLGTLGSVLGLGGIWNADAVPVSRTSGWAAVATVALLVVVIIGGVELWRRRRALPRTVLALGLLAVAVAVLTACAATGPGLAVVDVLLAHVPGAGLLRDTQKFLALAIPFYALAAAAAVGALRRWVPAGVAVAGVALLVIAPLPDLAWGVGGELAPVEYPDDYARVTALIGDDHRAVLLVPTSPMRDFAWNNAPSLTPLPRMLDAPVLVDDTLLVDGIAVDAAPRSAPGRPEDLVGVGWIVRETPPHAEFAPPPGAQLAFAGEHLTAYRLPDAVPFRAPSTTAWVLAGLAHTVWFLCLVAGLLSALGARARRRPARS</sequence>
<evidence type="ECO:0000313" key="3">
    <source>
        <dbReference type="Proteomes" id="UP001500822"/>
    </source>
</evidence>
<keyword evidence="1" id="KW-0812">Transmembrane</keyword>
<feature type="transmembrane region" description="Helical" evidence="1">
    <location>
        <begin position="15"/>
        <end position="39"/>
    </location>
</feature>
<feature type="transmembrane region" description="Helical" evidence="1">
    <location>
        <begin position="201"/>
        <end position="220"/>
    </location>
</feature>